<feature type="signal peptide" evidence="1">
    <location>
        <begin position="1"/>
        <end position="19"/>
    </location>
</feature>
<dbReference type="AlphaFoldDB" id="B2KEZ1"/>
<reference evidence="2 3" key="1">
    <citation type="journal article" date="2009" name="Appl. Environ. Microbiol.">
        <title>Genomic analysis of 'Elusimicrobium minutum,' the first cultivated representative of the phylum 'Elusimicrobia' (formerly termite group 1).</title>
        <authorList>
            <person name="Herlemann D.P.R."/>
            <person name="Geissinger O."/>
            <person name="Ikeda-Ohtsubo W."/>
            <person name="Kunin V."/>
            <person name="Sun H."/>
            <person name="Lapidus A."/>
            <person name="Hugenholtz P."/>
            <person name="Brune A."/>
        </authorList>
    </citation>
    <scope>NUCLEOTIDE SEQUENCE [LARGE SCALE GENOMIC DNA]</scope>
    <source>
        <strain evidence="2 3">Pei191</strain>
    </source>
</reference>
<name>B2KEZ1_ELUMP</name>
<dbReference type="KEGG" id="emi:Emin_1540"/>
<dbReference type="RefSeq" id="WP_012415701.1">
    <property type="nucleotide sequence ID" value="NC_010644.1"/>
</dbReference>
<accession>B2KEZ1</accession>
<evidence type="ECO:0000313" key="3">
    <source>
        <dbReference type="Proteomes" id="UP000001029"/>
    </source>
</evidence>
<organism evidence="2 3">
    <name type="scientific">Elusimicrobium minutum (strain Pei191)</name>
    <dbReference type="NCBI Taxonomy" id="445932"/>
    <lineage>
        <taxon>Bacteria</taxon>
        <taxon>Pseudomonadati</taxon>
        <taxon>Elusimicrobiota</taxon>
        <taxon>Elusimicrobia</taxon>
        <taxon>Elusimicrobiales</taxon>
        <taxon>Elusimicrobiaceae</taxon>
        <taxon>Elusimicrobium</taxon>
    </lineage>
</organism>
<keyword evidence="3" id="KW-1185">Reference proteome</keyword>
<evidence type="ECO:0008006" key="4">
    <source>
        <dbReference type="Google" id="ProtNLM"/>
    </source>
</evidence>
<protein>
    <recommendedName>
        <fullName evidence="4">Auto-transporter adhesin head GIN domain-containing protein</fullName>
    </recommendedName>
</protein>
<evidence type="ECO:0000313" key="2">
    <source>
        <dbReference type="EMBL" id="ACC99087.1"/>
    </source>
</evidence>
<dbReference type="Proteomes" id="UP000001029">
    <property type="component" value="Chromosome"/>
</dbReference>
<evidence type="ECO:0000256" key="1">
    <source>
        <dbReference type="SAM" id="SignalP"/>
    </source>
</evidence>
<dbReference type="HOGENOM" id="CLU_1313797_0_0_0"/>
<sequence length="209" mass="23464">MKKFLTGLFLFFLLSLANAQQSQEYDGIKEISVEANGAKVEVAQIKGQKTYVRVEKFDPEKCPILFFHTQDKDLTLKTNPPGGNPCENIIFIKTPKKVKVRITAESSQITLDGLEEQAVLNIKKTNAFLNNCAGRLDINSQTSNIIAKGLFDKIKVDGENSFIEVTWLKEPKQPEVELSGKNNIIFYLPQNVKKMGVKDSKFLGNLIIQ</sequence>
<dbReference type="EMBL" id="CP001055">
    <property type="protein sequence ID" value="ACC99087.1"/>
    <property type="molecule type" value="Genomic_DNA"/>
</dbReference>
<proteinExistence type="predicted"/>
<gene>
    <name evidence="2" type="ordered locus">Emin_1540</name>
</gene>
<feature type="chain" id="PRO_5002779933" description="Auto-transporter adhesin head GIN domain-containing protein" evidence="1">
    <location>
        <begin position="20"/>
        <end position="209"/>
    </location>
</feature>
<keyword evidence="1" id="KW-0732">Signal</keyword>